<dbReference type="KEGG" id="cama:F384_23770"/>
<dbReference type="EMBL" id="CP011132">
    <property type="protein sequence ID" value="AKE61374.1"/>
    <property type="molecule type" value="Genomic_DNA"/>
</dbReference>
<dbReference type="Proteomes" id="UP000034085">
    <property type="component" value="Chromosome"/>
</dbReference>
<evidence type="ECO:0000313" key="1">
    <source>
        <dbReference type="EMBL" id="AKE61374.1"/>
    </source>
</evidence>
<sequence length="92" mass="10822">MKDVYWVVEANGKEIGAMTLDEFEDIHKSVKANWMNRIVAVIRFFFFPAYKKTGLYWPEIEEEVKALLQVRTDAPLTIKFVRGEMPTQIRLL</sequence>
<gene>
    <name evidence="1" type="ORF">F384_23770</name>
</gene>
<dbReference type="PATRIC" id="fig|1261127.3.peg.4929"/>
<organism evidence="1 2">
    <name type="scientific">Citrobacter amalonaticus Y19</name>
    <dbReference type="NCBI Taxonomy" id="1261127"/>
    <lineage>
        <taxon>Bacteria</taxon>
        <taxon>Pseudomonadati</taxon>
        <taxon>Pseudomonadota</taxon>
        <taxon>Gammaproteobacteria</taxon>
        <taxon>Enterobacterales</taxon>
        <taxon>Enterobacteriaceae</taxon>
        <taxon>Citrobacter</taxon>
    </lineage>
</organism>
<evidence type="ECO:0000313" key="2">
    <source>
        <dbReference type="Proteomes" id="UP000034085"/>
    </source>
</evidence>
<protein>
    <submittedName>
        <fullName evidence="1">Uncharacterized protein</fullName>
    </submittedName>
</protein>
<reference evidence="1 2" key="1">
    <citation type="journal article" date="2013" name="Appl. Microbiol. Biotechnol.">
        <title>Glycerol assimilation and production of 1,3-propanediol by Citrobacter amalonaticus Y19.</title>
        <authorList>
            <person name="Ainala S.K."/>
            <person name="Ashok S."/>
            <person name="Ko Y."/>
            <person name="Park S."/>
        </authorList>
    </citation>
    <scope>NUCLEOTIDE SEQUENCE [LARGE SCALE GENOMIC DNA]</scope>
    <source>
        <strain evidence="1 2">Y19</strain>
    </source>
</reference>
<dbReference type="OrthoDB" id="6625050at2"/>
<dbReference type="HOGENOM" id="CLU_2668932_0_0_6"/>
<name>A0A0F6TYY5_CITAM</name>
<dbReference type="AlphaFoldDB" id="A0A0F6TYY5"/>
<dbReference type="RefSeq" id="WP_032676634.1">
    <property type="nucleotide sequence ID" value="NZ_CP011132.1"/>
</dbReference>
<proteinExistence type="predicted"/>
<accession>A0A0F6TYY5</accession>